<feature type="region of interest" description="Disordered" evidence="1">
    <location>
        <begin position="37"/>
        <end position="66"/>
    </location>
</feature>
<dbReference type="EMBL" id="NSDM01000008">
    <property type="protein sequence ID" value="MDQ2586076.1"/>
    <property type="molecule type" value="Genomic_DNA"/>
</dbReference>
<keyword evidence="3" id="KW-1185">Reference proteome</keyword>
<comment type="caution">
    <text evidence="2">The sequence shown here is derived from an EMBL/GenBank/DDBJ whole genome shotgun (WGS) entry which is preliminary data.</text>
</comment>
<evidence type="ECO:0000313" key="3">
    <source>
        <dbReference type="Proteomes" id="UP001225605"/>
    </source>
</evidence>
<dbReference type="RefSeq" id="WP_306747303.1">
    <property type="nucleotide sequence ID" value="NZ_NSDM01000008.1"/>
</dbReference>
<protein>
    <submittedName>
        <fullName evidence="2">Uncharacterized protein</fullName>
    </submittedName>
</protein>
<feature type="region of interest" description="Disordered" evidence="1">
    <location>
        <begin position="1"/>
        <end position="24"/>
    </location>
</feature>
<reference evidence="2 3" key="1">
    <citation type="submission" date="2017-06" db="EMBL/GenBank/DDBJ databases">
        <title>Cultured bacterium strain Saccharothrix yanglingensis Hhs.015.</title>
        <authorList>
            <person name="Xia Y."/>
        </authorList>
    </citation>
    <scope>NUCLEOTIDE SEQUENCE [LARGE SCALE GENOMIC DNA]</scope>
    <source>
        <strain evidence="2 3">Hhs.015</strain>
    </source>
</reference>
<gene>
    <name evidence="2" type="ORF">CKY47_19200</name>
</gene>
<evidence type="ECO:0000313" key="2">
    <source>
        <dbReference type="EMBL" id="MDQ2586076.1"/>
    </source>
</evidence>
<dbReference type="Proteomes" id="UP001225605">
    <property type="component" value="Unassembled WGS sequence"/>
</dbReference>
<accession>A0ABU0X1S5</accession>
<organism evidence="2 3">
    <name type="scientific">Saccharothrix yanglingensis</name>
    <dbReference type="NCBI Taxonomy" id="659496"/>
    <lineage>
        <taxon>Bacteria</taxon>
        <taxon>Bacillati</taxon>
        <taxon>Actinomycetota</taxon>
        <taxon>Actinomycetes</taxon>
        <taxon>Pseudonocardiales</taxon>
        <taxon>Pseudonocardiaceae</taxon>
        <taxon>Saccharothrix</taxon>
    </lineage>
</organism>
<evidence type="ECO:0000256" key="1">
    <source>
        <dbReference type="SAM" id="MobiDB-lite"/>
    </source>
</evidence>
<feature type="compositionally biased region" description="Low complexity" evidence="1">
    <location>
        <begin position="48"/>
        <end position="60"/>
    </location>
</feature>
<sequence length="66" mass="6287">MSRDVVTAGSTPAEPQANADVPADAVADGASVGFIAAGAAGERGRQPSGSTGARTGSRSAQSRTAG</sequence>
<name>A0ABU0X1S5_9PSEU</name>
<proteinExistence type="predicted"/>